<reference evidence="1" key="1">
    <citation type="journal article" date="2021" name="Nat. Commun.">
        <title>Genetic determinants of endophytism in the Arabidopsis root mycobiome.</title>
        <authorList>
            <person name="Mesny F."/>
            <person name="Miyauchi S."/>
            <person name="Thiergart T."/>
            <person name="Pickel B."/>
            <person name="Atanasova L."/>
            <person name="Karlsson M."/>
            <person name="Huettel B."/>
            <person name="Barry K.W."/>
            <person name="Haridas S."/>
            <person name="Chen C."/>
            <person name="Bauer D."/>
            <person name="Andreopoulos W."/>
            <person name="Pangilinan J."/>
            <person name="LaButti K."/>
            <person name="Riley R."/>
            <person name="Lipzen A."/>
            <person name="Clum A."/>
            <person name="Drula E."/>
            <person name="Henrissat B."/>
            <person name="Kohler A."/>
            <person name="Grigoriev I.V."/>
            <person name="Martin F.M."/>
            <person name="Hacquard S."/>
        </authorList>
    </citation>
    <scope>NUCLEOTIDE SEQUENCE</scope>
    <source>
        <strain evidence="1">MPI-CAGE-AT-0021</strain>
    </source>
</reference>
<name>A0A9P9IY92_9HYPO</name>
<organism evidence="1 2">
    <name type="scientific">Dactylonectria estremocensis</name>
    <dbReference type="NCBI Taxonomy" id="1079267"/>
    <lineage>
        <taxon>Eukaryota</taxon>
        <taxon>Fungi</taxon>
        <taxon>Dikarya</taxon>
        <taxon>Ascomycota</taxon>
        <taxon>Pezizomycotina</taxon>
        <taxon>Sordariomycetes</taxon>
        <taxon>Hypocreomycetidae</taxon>
        <taxon>Hypocreales</taxon>
        <taxon>Nectriaceae</taxon>
        <taxon>Dactylonectria</taxon>
    </lineage>
</organism>
<gene>
    <name evidence="1" type="ORF">B0J13DRAFT_62519</name>
</gene>
<evidence type="ECO:0000313" key="1">
    <source>
        <dbReference type="EMBL" id="KAH7140223.1"/>
    </source>
</evidence>
<dbReference type="OrthoDB" id="5413827at2759"/>
<evidence type="ECO:0000313" key="2">
    <source>
        <dbReference type="Proteomes" id="UP000717696"/>
    </source>
</evidence>
<dbReference type="AlphaFoldDB" id="A0A9P9IY92"/>
<keyword evidence="2" id="KW-1185">Reference proteome</keyword>
<dbReference type="Proteomes" id="UP000717696">
    <property type="component" value="Unassembled WGS sequence"/>
</dbReference>
<protein>
    <submittedName>
        <fullName evidence="1">Uncharacterized protein</fullName>
    </submittedName>
</protein>
<proteinExistence type="predicted"/>
<accession>A0A9P9IY92</accession>
<sequence>MTFISPCNQSPLETQRLAFLTLPAEIRLNIYSWVHAGHPIEHAQLDPGYPIPPRTIYFTKPVRAKLLSQLNSSQHSSNGNVLCNMSVGPEQETQRLLRHDRPLSRIPTSLLVVNRQVYLEARSLPFLKNEFAFVNWFSSGLSLANSLVPILAPWQQALLRFARLESFTTDFQENEHNKWNNFCGLLSPGLRGLRIRIQGENTPPVSLGPRSKTKFAMPESSWRCLGLAVAEMKALRWLEIELNIAAWSGTQKIAWCKKLEESVNMAKKKGKRDIRVVCVEWQASC</sequence>
<dbReference type="EMBL" id="JAGMUU010000013">
    <property type="protein sequence ID" value="KAH7140223.1"/>
    <property type="molecule type" value="Genomic_DNA"/>
</dbReference>
<comment type="caution">
    <text evidence="1">The sequence shown here is derived from an EMBL/GenBank/DDBJ whole genome shotgun (WGS) entry which is preliminary data.</text>
</comment>
<dbReference type="PANTHER" id="PTHR38790">
    <property type="entry name" value="2EXR DOMAIN-CONTAINING PROTEIN-RELATED"/>
    <property type="match status" value="1"/>
</dbReference>